<dbReference type="InterPro" id="IPR051081">
    <property type="entry name" value="HTH_MetalResp_TranReg"/>
</dbReference>
<dbReference type="PANTHER" id="PTHR33154">
    <property type="entry name" value="TRANSCRIPTIONAL REGULATOR, ARSR FAMILY"/>
    <property type="match status" value="1"/>
</dbReference>
<reference evidence="5 6" key="1">
    <citation type="submission" date="2022-06" db="EMBL/GenBank/DDBJ databases">
        <title>Paraconexibacter antarcticus.</title>
        <authorList>
            <person name="Kim C.S."/>
        </authorList>
    </citation>
    <scope>NUCLEOTIDE SEQUENCE [LARGE SCALE GENOMIC DNA]</scope>
    <source>
        <strain evidence="5 6">02-257</strain>
    </source>
</reference>
<accession>A0ABY5DQ11</accession>
<evidence type="ECO:0000256" key="2">
    <source>
        <dbReference type="ARBA" id="ARBA00023125"/>
    </source>
</evidence>
<dbReference type="Gene3D" id="1.10.10.10">
    <property type="entry name" value="Winged helix-like DNA-binding domain superfamily/Winged helix DNA-binding domain"/>
    <property type="match status" value="1"/>
</dbReference>
<evidence type="ECO:0000256" key="1">
    <source>
        <dbReference type="ARBA" id="ARBA00023015"/>
    </source>
</evidence>
<dbReference type="InterPro" id="IPR011991">
    <property type="entry name" value="ArsR-like_HTH"/>
</dbReference>
<dbReference type="PROSITE" id="PS50987">
    <property type="entry name" value="HTH_ARSR_2"/>
    <property type="match status" value="1"/>
</dbReference>
<dbReference type="CDD" id="cd00090">
    <property type="entry name" value="HTH_ARSR"/>
    <property type="match status" value="1"/>
</dbReference>
<proteinExistence type="predicted"/>
<gene>
    <name evidence="5" type="ORF">NBH00_16730</name>
</gene>
<dbReference type="Pfam" id="PF01022">
    <property type="entry name" value="HTH_5"/>
    <property type="match status" value="1"/>
</dbReference>
<keyword evidence="6" id="KW-1185">Reference proteome</keyword>
<name>A0ABY5DQ11_9ACTN</name>
<dbReference type="EMBL" id="CP098502">
    <property type="protein sequence ID" value="UTI62999.1"/>
    <property type="molecule type" value="Genomic_DNA"/>
</dbReference>
<evidence type="ECO:0000313" key="6">
    <source>
        <dbReference type="Proteomes" id="UP001056035"/>
    </source>
</evidence>
<dbReference type="InterPro" id="IPR036388">
    <property type="entry name" value="WH-like_DNA-bd_sf"/>
</dbReference>
<dbReference type="InterPro" id="IPR001845">
    <property type="entry name" value="HTH_ArsR_DNA-bd_dom"/>
</dbReference>
<sequence>MSVGAPVMSPRERQPGGCCTAVVEPDLDAAQAIDLAVVVKALADPTRLRIVDAIRKADPEAICQCELLPLFDMTQAAVAKHLKVLVAAGVLGSERRGTWMYYFLGPTALKELAAWLG</sequence>
<feature type="domain" description="HTH arsR-type" evidence="4">
    <location>
        <begin position="27"/>
        <end position="117"/>
    </location>
</feature>
<dbReference type="InterPro" id="IPR036390">
    <property type="entry name" value="WH_DNA-bd_sf"/>
</dbReference>
<dbReference type="SUPFAM" id="SSF46785">
    <property type="entry name" value="Winged helix' DNA-binding domain"/>
    <property type="match status" value="1"/>
</dbReference>
<dbReference type="RefSeq" id="WP_254569734.1">
    <property type="nucleotide sequence ID" value="NZ_CP098502.1"/>
</dbReference>
<organism evidence="5 6">
    <name type="scientific">Paraconexibacter antarcticus</name>
    <dbReference type="NCBI Taxonomy" id="2949664"/>
    <lineage>
        <taxon>Bacteria</taxon>
        <taxon>Bacillati</taxon>
        <taxon>Actinomycetota</taxon>
        <taxon>Thermoleophilia</taxon>
        <taxon>Solirubrobacterales</taxon>
        <taxon>Paraconexibacteraceae</taxon>
        <taxon>Paraconexibacter</taxon>
    </lineage>
</organism>
<evidence type="ECO:0000256" key="3">
    <source>
        <dbReference type="ARBA" id="ARBA00023163"/>
    </source>
</evidence>
<keyword evidence="2" id="KW-0238">DNA-binding</keyword>
<protein>
    <submittedName>
        <fullName evidence="5">Metalloregulator ArsR/SmtB family transcription factor</fullName>
    </submittedName>
</protein>
<dbReference type="PRINTS" id="PR00778">
    <property type="entry name" value="HTHARSR"/>
</dbReference>
<dbReference type="NCBIfam" id="NF033788">
    <property type="entry name" value="HTH_metalloreg"/>
    <property type="match status" value="1"/>
</dbReference>
<keyword evidence="1" id="KW-0805">Transcription regulation</keyword>
<evidence type="ECO:0000313" key="5">
    <source>
        <dbReference type="EMBL" id="UTI62999.1"/>
    </source>
</evidence>
<keyword evidence="3" id="KW-0804">Transcription</keyword>
<dbReference type="SMART" id="SM00418">
    <property type="entry name" value="HTH_ARSR"/>
    <property type="match status" value="1"/>
</dbReference>
<dbReference type="Proteomes" id="UP001056035">
    <property type="component" value="Chromosome"/>
</dbReference>
<dbReference type="PANTHER" id="PTHR33154:SF18">
    <property type="entry name" value="ARSENICAL RESISTANCE OPERON REPRESSOR"/>
    <property type="match status" value="1"/>
</dbReference>
<evidence type="ECO:0000259" key="4">
    <source>
        <dbReference type="PROSITE" id="PS50987"/>
    </source>
</evidence>